<evidence type="ECO:0000256" key="6">
    <source>
        <dbReference type="ARBA" id="ARBA00023172"/>
    </source>
</evidence>
<keyword evidence="7" id="KW-0229">DNA integration</keyword>
<feature type="domain" description="Tyr recombinase" evidence="8">
    <location>
        <begin position="162"/>
        <end position="344"/>
    </location>
</feature>
<evidence type="ECO:0000259" key="8">
    <source>
        <dbReference type="PROSITE" id="PS51898"/>
    </source>
</evidence>
<evidence type="ECO:0000256" key="3">
    <source>
        <dbReference type="ARBA" id="ARBA00022679"/>
    </source>
</evidence>
<dbReference type="CDD" id="cd01189">
    <property type="entry name" value="INT_ICEBs1_C_like"/>
    <property type="match status" value="1"/>
</dbReference>
<dbReference type="GO" id="GO:0044826">
    <property type="term" value="P:viral genome integration into host DNA"/>
    <property type="evidence" value="ECO:0007669"/>
    <property type="project" value="UniProtKB-KW"/>
</dbReference>
<dbReference type="InterPro" id="IPR002104">
    <property type="entry name" value="Integrase_catalytic"/>
</dbReference>
<dbReference type="InterPro" id="IPR050090">
    <property type="entry name" value="Tyrosine_recombinase_XerCD"/>
</dbReference>
<organism evidence="9">
    <name type="scientific">Ackermannviridae sp</name>
    <dbReference type="NCBI Taxonomy" id="2831612"/>
    <lineage>
        <taxon>Viruses</taxon>
        <taxon>Duplodnaviria</taxon>
        <taxon>Heunggongvirae</taxon>
        <taxon>Uroviricota</taxon>
        <taxon>Caudoviricetes</taxon>
        <taxon>Pantevenvirales</taxon>
        <taxon>Ackermannviridae</taxon>
    </lineage>
</organism>
<proteinExistence type="inferred from homology"/>
<dbReference type="GO" id="GO:0015074">
    <property type="term" value="P:DNA integration"/>
    <property type="evidence" value="ECO:0007669"/>
    <property type="project" value="InterPro"/>
</dbReference>
<dbReference type="Gene3D" id="1.10.150.130">
    <property type="match status" value="1"/>
</dbReference>
<reference evidence="9" key="1">
    <citation type="journal article" date="2021" name="Proc. Natl. Acad. Sci. U.S.A.">
        <title>A Catalog of Tens of Thousands of Viruses from Human Metagenomes Reveals Hidden Associations with Chronic Diseases.</title>
        <authorList>
            <person name="Tisza M.J."/>
            <person name="Buck C.B."/>
        </authorList>
    </citation>
    <scope>NUCLEOTIDE SEQUENCE</scope>
    <source>
        <strain evidence="9">CtchT39</strain>
    </source>
</reference>
<keyword evidence="3" id="KW-0808">Transferase</keyword>
<protein>
    <recommendedName>
        <fullName evidence="2">Integrase</fullName>
    </recommendedName>
</protein>
<name>A0A8S5VLB4_9CAUD</name>
<dbReference type="GO" id="GO:0016740">
    <property type="term" value="F:transferase activity"/>
    <property type="evidence" value="ECO:0007669"/>
    <property type="project" value="UniProtKB-KW"/>
</dbReference>
<evidence type="ECO:0000256" key="5">
    <source>
        <dbReference type="ARBA" id="ARBA00023125"/>
    </source>
</evidence>
<dbReference type="GO" id="GO:0075713">
    <property type="term" value="P:establishment of integrated proviral latency"/>
    <property type="evidence" value="ECO:0007669"/>
    <property type="project" value="UniProtKB-KW"/>
</dbReference>
<evidence type="ECO:0000256" key="7">
    <source>
        <dbReference type="ARBA" id="ARBA00023195"/>
    </source>
</evidence>
<accession>A0A8S5VLB4</accession>
<dbReference type="InterPro" id="IPR013762">
    <property type="entry name" value="Integrase-like_cat_sf"/>
</dbReference>
<keyword evidence="7" id="KW-1179">Viral genome integration</keyword>
<evidence type="ECO:0000256" key="2">
    <source>
        <dbReference type="ARBA" id="ARBA00016082"/>
    </source>
</evidence>
<dbReference type="InterPro" id="IPR011010">
    <property type="entry name" value="DNA_brk_join_enz"/>
</dbReference>
<evidence type="ECO:0000256" key="1">
    <source>
        <dbReference type="ARBA" id="ARBA00008857"/>
    </source>
</evidence>
<sequence>MKRTNTAKWIESACRWQINVQKDGVRKTFTSAKPGRTGQREANKKADDWLEKGLQTRTYTVEAAYSEFMARQRKVSSEGNWKPMQGRYNAWIGPRIGTKRLTAITEQAVQNILDDAFAAGRSKKTIKNIAGDLRAFFKFCRRSGWSTFEPEDLHVPDGARYKERNILQPSDIVTLLNVDTTLYRGRRVPDERIHYYRLAVFTGMRPGELLGLEWGDIQDGKALIHRSVTIYKKETRGKNENAPRTVVLSARSMAELEAQKELTGMQQRVFIQEEERNVRRAWERYCEANEITKCTLYELRHTFVSIAANLPMGQLKQTVGHSRNMDTYGVYSHAINGQDRAIANNLENVFDKIVKSTHF</sequence>
<dbReference type="PANTHER" id="PTHR30349">
    <property type="entry name" value="PHAGE INTEGRASE-RELATED"/>
    <property type="match status" value="1"/>
</dbReference>
<dbReference type="PANTHER" id="PTHR30349:SF41">
    <property type="entry name" value="INTEGRASE_RECOMBINASE PROTEIN MJ0367-RELATED"/>
    <property type="match status" value="1"/>
</dbReference>
<dbReference type="GO" id="GO:0016787">
    <property type="term" value="F:hydrolase activity"/>
    <property type="evidence" value="ECO:0007669"/>
    <property type="project" value="UniProtKB-KW"/>
</dbReference>
<comment type="similarity">
    <text evidence="1">Belongs to the 'phage' integrase family.</text>
</comment>
<dbReference type="InterPro" id="IPR010998">
    <property type="entry name" value="Integrase_recombinase_N"/>
</dbReference>
<keyword evidence="6" id="KW-0233">DNA recombination</keyword>
<keyword evidence="7" id="KW-1160">Virus entry into host cell</keyword>
<dbReference type="GO" id="GO:0003677">
    <property type="term" value="F:DNA binding"/>
    <property type="evidence" value="ECO:0007669"/>
    <property type="project" value="UniProtKB-KW"/>
</dbReference>
<dbReference type="Pfam" id="PF00589">
    <property type="entry name" value="Phage_integrase"/>
    <property type="match status" value="1"/>
</dbReference>
<keyword evidence="4" id="KW-0378">Hydrolase</keyword>
<evidence type="ECO:0000313" key="9">
    <source>
        <dbReference type="EMBL" id="DAG91983.1"/>
    </source>
</evidence>
<dbReference type="EMBL" id="BK035299">
    <property type="protein sequence ID" value="DAG91983.1"/>
    <property type="molecule type" value="Genomic_DNA"/>
</dbReference>
<dbReference type="PROSITE" id="PS51898">
    <property type="entry name" value="TYR_RECOMBINASE"/>
    <property type="match status" value="1"/>
</dbReference>
<dbReference type="GO" id="GO:0006310">
    <property type="term" value="P:DNA recombination"/>
    <property type="evidence" value="ECO:0007669"/>
    <property type="project" value="UniProtKB-KW"/>
</dbReference>
<evidence type="ECO:0000256" key="4">
    <source>
        <dbReference type="ARBA" id="ARBA00022801"/>
    </source>
</evidence>
<dbReference type="SUPFAM" id="SSF56349">
    <property type="entry name" value="DNA breaking-rejoining enzymes"/>
    <property type="match status" value="1"/>
</dbReference>
<keyword evidence="5" id="KW-0238">DNA-binding</keyword>
<dbReference type="Gene3D" id="1.10.443.10">
    <property type="entry name" value="Intergrase catalytic core"/>
    <property type="match status" value="1"/>
</dbReference>